<gene>
    <name evidence="13" type="ORF">L1785_06725</name>
</gene>
<dbReference type="GO" id="GO:0035527">
    <property type="term" value="F:3-hydroxypropionate dehydrogenase (NADP+) activity"/>
    <property type="evidence" value="ECO:0007669"/>
    <property type="project" value="UniProtKB-EC"/>
</dbReference>
<dbReference type="PROSITE" id="PS00061">
    <property type="entry name" value="ADH_SHORT"/>
    <property type="match status" value="1"/>
</dbReference>
<dbReference type="EC" id="1.1.1.298" evidence="4"/>
<dbReference type="InterPro" id="IPR020904">
    <property type="entry name" value="Sc_DH/Rdtase_CS"/>
</dbReference>
<evidence type="ECO:0000313" key="13">
    <source>
        <dbReference type="EMBL" id="MCF4120666.1"/>
    </source>
</evidence>
<comment type="function">
    <text evidence="9">NADP-dependent dehydrogenase with broad substrate specificity acting on 3-hydroxy acids. Catalyzes the NADP-dependent oxidation of L-allo-threonine to L-2-amino-3-keto-butyrate, which is spontaneously decarboxylated into aminoacetone. Also acts on D-threonine, L-serine, D-serine, D-3-hydroxyisobutyrate, L-3-hydroxyisobutyrate, D-glycerate and L-glycerate. Able to catalyze the reduction of the malonic semialdehyde to 3-hydroxypropionic acid. YdfG is apparently supplementing RutE, the presumed malonic semialdehyde reductase involved in pyrimidine degradation since both are able to detoxify malonic semialdehyde.</text>
</comment>
<evidence type="ECO:0000256" key="4">
    <source>
        <dbReference type="ARBA" id="ARBA00044050"/>
    </source>
</evidence>
<evidence type="ECO:0000256" key="2">
    <source>
        <dbReference type="ARBA" id="ARBA00023002"/>
    </source>
</evidence>
<dbReference type="EC" id="1.1.1.381" evidence="5"/>
<evidence type="ECO:0000256" key="1">
    <source>
        <dbReference type="ARBA" id="ARBA00006484"/>
    </source>
</evidence>
<dbReference type="PANTHER" id="PTHR43086">
    <property type="entry name" value="VERY-LONG-CHAIN 3-OXOOACYL-COA REDUCTASE"/>
    <property type="match status" value="1"/>
</dbReference>
<evidence type="ECO:0000259" key="12">
    <source>
        <dbReference type="SMART" id="SM00822"/>
    </source>
</evidence>
<keyword evidence="14" id="KW-1185">Reference proteome</keyword>
<evidence type="ECO:0000256" key="6">
    <source>
        <dbReference type="ARBA" id="ARBA00044065"/>
    </source>
</evidence>
<dbReference type="RefSeq" id="WP_236088432.1">
    <property type="nucleotide sequence ID" value="NZ_JAKGSG010000022.1"/>
</dbReference>
<comment type="catalytic activity">
    <reaction evidence="10">
        <text>3-hydroxypropanoate + NADP(+) = 3-oxopropanoate + NADPH + H(+)</text>
        <dbReference type="Rhea" id="RHEA:26438"/>
        <dbReference type="ChEBI" id="CHEBI:15378"/>
        <dbReference type="ChEBI" id="CHEBI:16510"/>
        <dbReference type="ChEBI" id="CHEBI:33190"/>
        <dbReference type="ChEBI" id="CHEBI:57783"/>
        <dbReference type="ChEBI" id="CHEBI:58349"/>
        <dbReference type="EC" id="1.1.1.298"/>
    </reaction>
</comment>
<dbReference type="CDD" id="cd05233">
    <property type="entry name" value="SDR_c"/>
    <property type="match status" value="1"/>
</dbReference>
<evidence type="ECO:0000256" key="11">
    <source>
        <dbReference type="RuleBase" id="RU000363"/>
    </source>
</evidence>
<dbReference type="Pfam" id="PF00106">
    <property type="entry name" value="adh_short"/>
    <property type="match status" value="1"/>
</dbReference>
<dbReference type="InterPro" id="IPR036291">
    <property type="entry name" value="NAD(P)-bd_dom_sf"/>
</dbReference>
<evidence type="ECO:0000256" key="10">
    <source>
        <dbReference type="ARBA" id="ARBA00047274"/>
    </source>
</evidence>
<dbReference type="AlphaFoldDB" id="A0AA41QDL8"/>
<dbReference type="SMART" id="SM00822">
    <property type="entry name" value="PKS_KR"/>
    <property type="match status" value="1"/>
</dbReference>
<name>A0AA41QDL8_9MICO</name>
<evidence type="ECO:0000256" key="8">
    <source>
        <dbReference type="ARBA" id="ARBA00044349"/>
    </source>
</evidence>
<dbReference type="InterPro" id="IPR057326">
    <property type="entry name" value="KR_dom"/>
</dbReference>
<evidence type="ECO:0000256" key="5">
    <source>
        <dbReference type="ARBA" id="ARBA00044059"/>
    </source>
</evidence>
<keyword evidence="2" id="KW-0560">Oxidoreductase</keyword>
<comment type="catalytic activity">
    <reaction evidence="3">
        <text>L-allo-threonine + NADP(+) = aminoacetone + CO2 + NADPH</text>
        <dbReference type="Rhea" id="RHEA:43524"/>
        <dbReference type="ChEBI" id="CHEBI:16526"/>
        <dbReference type="ChEBI" id="CHEBI:57783"/>
        <dbReference type="ChEBI" id="CHEBI:58320"/>
        <dbReference type="ChEBI" id="CHEBI:58349"/>
        <dbReference type="ChEBI" id="CHEBI:58585"/>
        <dbReference type="EC" id="1.1.1.381"/>
    </reaction>
</comment>
<proteinExistence type="inferred from homology"/>
<evidence type="ECO:0000313" key="14">
    <source>
        <dbReference type="Proteomes" id="UP001165405"/>
    </source>
</evidence>
<evidence type="ECO:0000256" key="7">
    <source>
        <dbReference type="ARBA" id="ARBA00044271"/>
    </source>
</evidence>
<accession>A0AA41QDL8</accession>
<dbReference type="SUPFAM" id="SSF51735">
    <property type="entry name" value="NAD(P)-binding Rossmann-fold domains"/>
    <property type="match status" value="1"/>
</dbReference>
<dbReference type="PANTHER" id="PTHR43086:SF3">
    <property type="entry name" value="NADP-DEPENDENT 3-HYDROXY ACID DEHYDROGENASE YDFG"/>
    <property type="match status" value="1"/>
</dbReference>
<dbReference type="EMBL" id="JAKGSG010000022">
    <property type="protein sequence ID" value="MCF4120666.1"/>
    <property type="molecule type" value="Genomic_DNA"/>
</dbReference>
<evidence type="ECO:0000256" key="3">
    <source>
        <dbReference type="ARBA" id="ARBA00043812"/>
    </source>
</evidence>
<comment type="similarity">
    <text evidence="1 11">Belongs to the short-chain dehydrogenases/reductases (SDR) family.</text>
</comment>
<dbReference type="Proteomes" id="UP001165405">
    <property type="component" value="Unassembled WGS sequence"/>
</dbReference>
<protein>
    <recommendedName>
        <fullName evidence="6">NADP-dependent 3-hydroxy acid dehydrogenase YdfG</fullName>
        <ecNumber evidence="4">1.1.1.298</ecNumber>
        <ecNumber evidence="5">1.1.1.381</ecNumber>
    </recommendedName>
    <alternativeName>
        <fullName evidence="8">L-allo-threonine dehydrogenase</fullName>
    </alternativeName>
    <alternativeName>
        <fullName evidence="7">Malonic semialdehyde reductase</fullName>
    </alternativeName>
</protein>
<reference evidence="13" key="1">
    <citation type="submission" date="2022-01" db="EMBL/GenBank/DDBJ databases">
        <title>Antribacter sp. nov., isolated from Guizhou of China.</title>
        <authorList>
            <person name="Chengliang C."/>
            <person name="Ya Z."/>
        </authorList>
    </citation>
    <scope>NUCLEOTIDE SEQUENCE</scope>
    <source>
        <strain evidence="13">KLBMP 9083</strain>
    </source>
</reference>
<sequence length="264" mass="27726">MGTALITGGTAGLGLEFAWQLATARHDLVLVARDVERLETVARQIRVAAGVDVEVLPADLSVPDDVARVARRLAVVGGRPEDDGLRPVGLLVNNAGFATSASFVEGRLSTEMRSVDVMVRAVVELSHAALGQMTQRDRGAILNVASVAALTAGGTYAAAKAYVRSFTEGLAVELRGTGVTATVLCAGLVHTEFHERAGIPEGVFPAWAWLDAPEVVAVALADVRRGVVISTPSVRYKAASAALRLMPRWAVRAVGKYRRSGPPA</sequence>
<comment type="caution">
    <text evidence="13">The sequence shown here is derived from an EMBL/GenBank/DDBJ whole genome shotgun (WGS) entry which is preliminary data.</text>
</comment>
<feature type="domain" description="Ketoreductase" evidence="12">
    <location>
        <begin position="2"/>
        <end position="190"/>
    </location>
</feature>
<dbReference type="Gene3D" id="3.40.50.720">
    <property type="entry name" value="NAD(P)-binding Rossmann-like Domain"/>
    <property type="match status" value="1"/>
</dbReference>
<dbReference type="PRINTS" id="PR00081">
    <property type="entry name" value="GDHRDH"/>
</dbReference>
<dbReference type="PIRSF" id="PIRSF000126">
    <property type="entry name" value="11-beta-HSD1"/>
    <property type="match status" value="1"/>
</dbReference>
<organism evidence="13 14">
    <name type="scientific">Antribacter soli</name>
    <dbReference type="NCBI Taxonomy" id="2910976"/>
    <lineage>
        <taxon>Bacteria</taxon>
        <taxon>Bacillati</taxon>
        <taxon>Actinomycetota</taxon>
        <taxon>Actinomycetes</taxon>
        <taxon>Micrococcales</taxon>
        <taxon>Promicromonosporaceae</taxon>
        <taxon>Antribacter</taxon>
    </lineage>
</organism>
<dbReference type="PRINTS" id="PR00080">
    <property type="entry name" value="SDRFAMILY"/>
</dbReference>
<dbReference type="InterPro" id="IPR002347">
    <property type="entry name" value="SDR_fam"/>
</dbReference>
<evidence type="ECO:0000256" key="9">
    <source>
        <dbReference type="ARBA" id="ARBA00045650"/>
    </source>
</evidence>